<dbReference type="InterPro" id="IPR001763">
    <property type="entry name" value="Rhodanese-like_dom"/>
</dbReference>
<dbReference type="Gene3D" id="3.40.250.10">
    <property type="entry name" value="Rhodanese-like domain"/>
    <property type="match status" value="2"/>
</dbReference>
<keyword evidence="6" id="KW-1185">Reference proteome</keyword>
<evidence type="ECO:0000256" key="1">
    <source>
        <dbReference type="ARBA" id="ARBA00022679"/>
    </source>
</evidence>
<reference evidence="5 6" key="1">
    <citation type="submission" date="2020-03" db="EMBL/GenBank/DDBJ databases">
        <title>Propioniciclava sp. nov., isolated from Hydrophilus acuminatus.</title>
        <authorList>
            <person name="Hyun D.-W."/>
            <person name="Bae J.-W."/>
        </authorList>
    </citation>
    <scope>NUCLEOTIDE SEQUENCE [LARGE SCALE GENOMIC DNA]</scope>
    <source>
        <strain evidence="5 6">HDW11</strain>
    </source>
</reference>
<keyword evidence="2" id="KW-0677">Repeat</keyword>
<dbReference type="InterPro" id="IPR045078">
    <property type="entry name" value="TST/MPST-like"/>
</dbReference>
<dbReference type="Pfam" id="PF00581">
    <property type="entry name" value="Rhodanese"/>
    <property type="match status" value="2"/>
</dbReference>
<dbReference type="PANTHER" id="PTHR11364">
    <property type="entry name" value="THIOSULFATE SULFERTANSFERASE"/>
    <property type="match status" value="1"/>
</dbReference>
<dbReference type="SUPFAM" id="SSF52821">
    <property type="entry name" value="Rhodanese/Cell cycle control phosphatase"/>
    <property type="match status" value="2"/>
</dbReference>
<organism evidence="5 6">
    <name type="scientific">Propioniciclava coleopterorum</name>
    <dbReference type="NCBI Taxonomy" id="2714937"/>
    <lineage>
        <taxon>Bacteria</taxon>
        <taxon>Bacillati</taxon>
        <taxon>Actinomycetota</taxon>
        <taxon>Actinomycetes</taxon>
        <taxon>Propionibacteriales</taxon>
        <taxon>Propionibacteriaceae</taxon>
        <taxon>Propioniciclava</taxon>
    </lineage>
</organism>
<dbReference type="GO" id="GO:0004792">
    <property type="term" value="F:thiosulfate-cyanide sulfurtransferase activity"/>
    <property type="evidence" value="ECO:0007669"/>
    <property type="project" value="TreeGrafter"/>
</dbReference>
<gene>
    <name evidence="5" type="ORF">G7070_12075</name>
</gene>
<evidence type="ECO:0000256" key="3">
    <source>
        <dbReference type="SAM" id="MobiDB-lite"/>
    </source>
</evidence>
<proteinExistence type="predicted"/>
<evidence type="ECO:0000256" key="2">
    <source>
        <dbReference type="ARBA" id="ARBA00022737"/>
    </source>
</evidence>
<dbReference type="PANTHER" id="PTHR11364:SF27">
    <property type="entry name" value="SULFURTRANSFERASE"/>
    <property type="match status" value="1"/>
</dbReference>
<feature type="compositionally biased region" description="Basic and acidic residues" evidence="3">
    <location>
        <begin position="283"/>
        <end position="292"/>
    </location>
</feature>
<evidence type="ECO:0000259" key="4">
    <source>
        <dbReference type="PROSITE" id="PS50206"/>
    </source>
</evidence>
<dbReference type="PROSITE" id="PS50206">
    <property type="entry name" value="RHODANESE_3"/>
    <property type="match status" value="2"/>
</dbReference>
<dbReference type="CDD" id="cd01449">
    <property type="entry name" value="TST_Repeat_2"/>
    <property type="match status" value="1"/>
</dbReference>
<dbReference type="Proteomes" id="UP000501058">
    <property type="component" value="Chromosome"/>
</dbReference>
<dbReference type="KEGG" id="prv:G7070_12075"/>
<dbReference type="AlphaFoldDB" id="A0A6G7Y7S9"/>
<dbReference type="CDD" id="cd01448">
    <property type="entry name" value="TST_Repeat_1"/>
    <property type="match status" value="1"/>
</dbReference>
<feature type="domain" description="Rhodanese" evidence="4">
    <location>
        <begin position="163"/>
        <end position="275"/>
    </location>
</feature>
<feature type="region of interest" description="Disordered" evidence="3">
    <location>
        <begin position="269"/>
        <end position="292"/>
    </location>
</feature>
<accession>A0A6G7Y7S9</accession>
<feature type="domain" description="Rhodanese" evidence="4">
    <location>
        <begin position="23"/>
        <end position="137"/>
    </location>
</feature>
<dbReference type="EMBL" id="CP049865">
    <property type="protein sequence ID" value="QIK72872.1"/>
    <property type="molecule type" value="Genomic_DNA"/>
</dbReference>
<evidence type="ECO:0000313" key="6">
    <source>
        <dbReference type="Proteomes" id="UP000501058"/>
    </source>
</evidence>
<dbReference type="SMART" id="SM00450">
    <property type="entry name" value="RHOD"/>
    <property type="match status" value="2"/>
</dbReference>
<keyword evidence="1 5" id="KW-0808">Transferase</keyword>
<sequence length="292" mass="30456">MEPPTGSERTVIPAVVDRRFLDEHPDAVLADVRWYLDGRSGRDAWLGGHLPGAVFVDLNTVLAGPATPEAGRHPLPEPEAFAEALAALGIADSDTVVAYDDAGGASAGRLVWLLRNIGVDAALLDGGIGAWEGPLDTGETTRPAAAFAARPWDAATLATIDDAATAFHVVDARAGARYRGETEPVDPRAGHIPGAINIPFPGNLDADQRFLPPDVLRARFEEAGIIDASAVVVYCGSGVTACHNLLALEHAGLGRARLYPGSWSQYAATTRPEATGAAPGERPPADPDGVTR</sequence>
<name>A0A6G7Y7S9_9ACTN</name>
<evidence type="ECO:0000313" key="5">
    <source>
        <dbReference type="EMBL" id="QIK72872.1"/>
    </source>
</evidence>
<protein>
    <submittedName>
        <fullName evidence="5">Sulfurtransferase</fullName>
    </submittedName>
</protein>
<dbReference type="InterPro" id="IPR036873">
    <property type="entry name" value="Rhodanese-like_dom_sf"/>
</dbReference>